<proteinExistence type="predicted"/>
<evidence type="ECO:0000256" key="1">
    <source>
        <dbReference type="SAM" id="SignalP"/>
    </source>
</evidence>
<dbReference type="KEGG" id="haa:A5892_02840"/>
<dbReference type="EMBL" id="CP015243">
    <property type="protein sequence ID" value="ANF56537.1"/>
    <property type="molecule type" value="Genomic_DNA"/>
</dbReference>
<feature type="chain" id="PRO_5008004551" description="PepSY domain-containing protein" evidence="1">
    <location>
        <begin position="31"/>
        <end position="112"/>
    </location>
</feature>
<dbReference type="STRING" id="376489.A5892_02840"/>
<dbReference type="AlphaFoldDB" id="A0A172YBE1"/>
<evidence type="ECO:0008006" key="4">
    <source>
        <dbReference type="Google" id="ProtNLM"/>
    </source>
</evidence>
<evidence type="ECO:0000313" key="2">
    <source>
        <dbReference type="EMBL" id="ANF56537.1"/>
    </source>
</evidence>
<keyword evidence="3" id="KW-1185">Reference proteome</keyword>
<keyword evidence="1" id="KW-0732">Signal</keyword>
<reference evidence="2 3" key="1">
    <citation type="submission" date="2016-04" db="EMBL/GenBank/DDBJ databases">
        <title>Complete Genome Sequence of Halotalea alkalilenta IHB B 13600.</title>
        <authorList>
            <person name="Swarnkar M.K."/>
            <person name="Sharma A."/>
            <person name="Kaushal K."/>
            <person name="Soni R."/>
            <person name="Rana S."/>
            <person name="Singh A.K."/>
            <person name="Gulati A."/>
        </authorList>
    </citation>
    <scope>NUCLEOTIDE SEQUENCE [LARGE SCALE GENOMIC DNA]</scope>
    <source>
        <strain evidence="2 3">IHB B 13600</strain>
    </source>
</reference>
<sequence>MSNQESSMKSTKLAVAAGFLFAALGGYAGAQEPHGQELVQQCVDLAKTREGASLGTHLVDANNAERYVEGQPFELKVALQGHGNTFYNLHCTVAADGEVSFNGYAEAGVPAD</sequence>
<name>A0A172YBE1_9GAMM</name>
<feature type="signal peptide" evidence="1">
    <location>
        <begin position="1"/>
        <end position="30"/>
    </location>
</feature>
<evidence type="ECO:0000313" key="3">
    <source>
        <dbReference type="Proteomes" id="UP000077875"/>
    </source>
</evidence>
<accession>A0A172YBE1</accession>
<gene>
    <name evidence="2" type="ORF">A5892_02840</name>
</gene>
<organism evidence="2 3">
    <name type="scientific">Halotalea alkalilenta</name>
    <dbReference type="NCBI Taxonomy" id="376489"/>
    <lineage>
        <taxon>Bacteria</taxon>
        <taxon>Pseudomonadati</taxon>
        <taxon>Pseudomonadota</taxon>
        <taxon>Gammaproteobacteria</taxon>
        <taxon>Oceanospirillales</taxon>
        <taxon>Halomonadaceae</taxon>
        <taxon>Halotalea</taxon>
    </lineage>
</organism>
<protein>
    <recommendedName>
        <fullName evidence="4">PepSY domain-containing protein</fullName>
    </recommendedName>
</protein>
<dbReference type="Proteomes" id="UP000077875">
    <property type="component" value="Chromosome"/>
</dbReference>